<organism evidence="4 5">
    <name type="scientific">Salinisphaera dokdonensis CL-ES53</name>
    <dbReference type="NCBI Taxonomy" id="1304272"/>
    <lineage>
        <taxon>Bacteria</taxon>
        <taxon>Pseudomonadati</taxon>
        <taxon>Pseudomonadota</taxon>
        <taxon>Gammaproteobacteria</taxon>
        <taxon>Salinisphaerales</taxon>
        <taxon>Salinisphaeraceae</taxon>
        <taxon>Salinisphaera</taxon>
    </lineage>
</organism>
<sequence length="308" mass="32723">MPVPIFAPEGIMNLFSGLSAFPITPCNEAGEVDVEALQRLVERLVHAGVDSTGLLGSTGSYPYLARAERRLAIEAAVEITRGRVPLLVGVGALRTDDAVALAQDARTAGADALLLAPVSYIPLLEDEVFAHFTTVAAATDLPLCVYNNPATTGLTFSPALLGRLSRVPNIRAAKNPAAAPDEMAALHDRLKGATAADFSLGYSGDWHATEALIAGGTTWYSVAAGLFPEPCMRIARAVQAGEYEQARRLNAELEPLWALFRRYSSYRVIHAAAQLIGVTDARPPQPILPLPAEVHAEVAQVIARLGLE</sequence>
<evidence type="ECO:0000256" key="3">
    <source>
        <dbReference type="PIRNR" id="PIRNR001365"/>
    </source>
</evidence>
<dbReference type="PIRSF" id="PIRSF001365">
    <property type="entry name" value="DHDPS"/>
    <property type="match status" value="1"/>
</dbReference>
<reference evidence="4 5" key="1">
    <citation type="submission" date="2013-03" db="EMBL/GenBank/DDBJ databases">
        <title>Salinisphaera dokdonensis CL-ES53 Genome Sequencing.</title>
        <authorList>
            <person name="Li C."/>
            <person name="Lai Q."/>
            <person name="Shao Z."/>
        </authorList>
    </citation>
    <scope>NUCLEOTIDE SEQUENCE [LARGE SCALE GENOMIC DNA]</scope>
    <source>
        <strain evidence="4 5">CL-ES53</strain>
    </source>
</reference>
<proteinExistence type="inferred from homology"/>
<protein>
    <submittedName>
        <fullName evidence="4">Dihydrodipicolinate synthetase</fullName>
    </submittedName>
</protein>
<dbReference type="Proteomes" id="UP001460888">
    <property type="component" value="Unassembled WGS sequence"/>
</dbReference>
<dbReference type="PANTHER" id="PTHR12128:SF66">
    <property type="entry name" value="4-HYDROXY-2-OXOGLUTARATE ALDOLASE, MITOCHONDRIAL"/>
    <property type="match status" value="1"/>
</dbReference>
<evidence type="ECO:0000313" key="4">
    <source>
        <dbReference type="EMBL" id="MES1929018.1"/>
    </source>
</evidence>
<dbReference type="EMBL" id="APND01000002">
    <property type="protein sequence ID" value="MES1929018.1"/>
    <property type="molecule type" value="Genomic_DNA"/>
</dbReference>
<evidence type="ECO:0000313" key="5">
    <source>
        <dbReference type="Proteomes" id="UP001460888"/>
    </source>
</evidence>
<dbReference type="SMART" id="SM01130">
    <property type="entry name" value="DHDPS"/>
    <property type="match status" value="1"/>
</dbReference>
<dbReference type="Pfam" id="PF00701">
    <property type="entry name" value="DHDPS"/>
    <property type="match status" value="1"/>
</dbReference>
<dbReference type="PRINTS" id="PR00146">
    <property type="entry name" value="DHPICSNTHASE"/>
</dbReference>
<name>A0ABV2B0V4_9GAMM</name>
<gene>
    <name evidence="4" type="ORF">SADO_07177</name>
</gene>
<dbReference type="InterPro" id="IPR002220">
    <property type="entry name" value="DapA-like"/>
</dbReference>
<accession>A0ABV2B0V4</accession>
<dbReference type="InterPro" id="IPR013785">
    <property type="entry name" value="Aldolase_TIM"/>
</dbReference>
<dbReference type="CDD" id="cd00408">
    <property type="entry name" value="DHDPS-like"/>
    <property type="match status" value="1"/>
</dbReference>
<keyword evidence="2 3" id="KW-0456">Lyase</keyword>
<keyword evidence="5" id="KW-1185">Reference proteome</keyword>
<evidence type="ECO:0000256" key="1">
    <source>
        <dbReference type="ARBA" id="ARBA00007592"/>
    </source>
</evidence>
<dbReference type="Gene3D" id="3.20.20.70">
    <property type="entry name" value="Aldolase class I"/>
    <property type="match status" value="1"/>
</dbReference>
<comment type="caution">
    <text evidence="4">The sequence shown here is derived from an EMBL/GenBank/DDBJ whole genome shotgun (WGS) entry which is preliminary data.</text>
</comment>
<dbReference type="PANTHER" id="PTHR12128">
    <property type="entry name" value="DIHYDRODIPICOLINATE SYNTHASE"/>
    <property type="match status" value="1"/>
</dbReference>
<evidence type="ECO:0000256" key="2">
    <source>
        <dbReference type="ARBA" id="ARBA00023239"/>
    </source>
</evidence>
<comment type="similarity">
    <text evidence="1 3">Belongs to the DapA family.</text>
</comment>
<dbReference type="SUPFAM" id="SSF51569">
    <property type="entry name" value="Aldolase"/>
    <property type="match status" value="1"/>
</dbReference>